<dbReference type="OrthoDB" id="1711036at2"/>
<dbReference type="InterPro" id="IPR036192">
    <property type="entry name" value="Cell_div_ZapA-like_sf"/>
</dbReference>
<evidence type="ECO:0000256" key="7">
    <source>
        <dbReference type="ARBA" id="ARBA00024910"/>
    </source>
</evidence>
<dbReference type="AlphaFoldDB" id="A0A1T4K313"/>
<keyword evidence="10" id="KW-0175">Coiled coil</keyword>
<dbReference type="GO" id="GO:0043093">
    <property type="term" value="P:FtsZ-dependent cytokinesis"/>
    <property type="evidence" value="ECO:0007669"/>
    <property type="project" value="TreeGrafter"/>
</dbReference>
<evidence type="ECO:0000256" key="5">
    <source>
        <dbReference type="ARBA" id="ARBA00023210"/>
    </source>
</evidence>
<proteinExistence type="predicted"/>
<dbReference type="Gene3D" id="6.10.250.790">
    <property type="match status" value="1"/>
</dbReference>
<evidence type="ECO:0000256" key="2">
    <source>
        <dbReference type="ARBA" id="ARBA00015195"/>
    </source>
</evidence>
<evidence type="ECO:0000256" key="1">
    <source>
        <dbReference type="ARBA" id="ARBA00004496"/>
    </source>
</evidence>
<name>A0A1T4K313_9FIRM</name>
<evidence type="ECO:0000256" key="6">
    <source>
        <dbReference type="ARBA" id="ARBA00023306"/>
    </source>
</evidence>
<dbReference type="GO" id="GO:0000917">
    <property type="term" value="P:division septum assembly"/>
    <property type="evidence" value="ECO:0007669"/>
    <property type="project" value="UniProtKB-KW"/>
</dbReference>
<dbReference type="GO" id="GO:0000921">
    <property type="term" value="P:septin ring assembly"/>
    <property type="evidence" value="ECO:0007669"/>
    <property type="project" value="TreeGrafter"/>
</dbReference>
<keyword evidence="4 11" id="KW-0132">Cell division</keyword>
<dbReference type="EMBL" id="FUWV01000001">
    <property type="protein sequence ID" value="SJZ36842.1"/>
    <property type="molecule type" value="Genomic_DNA"/>
</dbReference>
<evidence type="ECO:0000256" key="3">
    <source>
        <dbReference type="ARBA" id="ARBA00022490"/>
    </source>
</evidence>
<dbReference type="RefSeq" id="WP_087677751.1">
    <property type="nucleotide sequence ID" value="NZ_FUWV01000001.1"/>
</dbReference>
<dbReference type="SUPFAM" id="SSF57997">
    <property type="entry name" value="Tropomyosin"/>
    <property type="match status" value="1"/>
</dbReference>
<evidence type="ECO:0000313" key="11">
    <source>
        <dbReference type="EMBL" id="SJZ36842.1"/>
    </source>
</evidence>
<keyword evidence="12" id="KW-1185">Reference proteome</keyword>
<dbReference type="Proteomes" id="UP000196365">
    <property type="component" value="Unassembled WGS sequence"/>
</dbReference>
<accession>A0A1T4K313</accession>
<dbReference type="PANTHER" id="PTHR34981:SF1">
    <property type="entry name" value="CELL DIVISION PROTEIN ZAPA"/>
    <property type="match status" value="1"/>
</dbReference>
<keyword evidence="3" id="KW-0963">Cytoplasm</keyword>
<evidence type="ECO:0000313" key="12">
    <source>
        <dbReference type="Proteomes" id="UP000196365"/>
    </source>
</evidence>
<dbReference type="GO" id="GO:0032153">
    <property type="term" value="C:cell division site"/>
    <property type="evidence" value="ECO:0007669"/>
    <property type="project" value="TreeGrafter"/>
</dbReference>
<comment type="function">
    <text evidence="7">Activator of cell division through the inhibition of FtsZ GTPase activity, therefore promoting FtsZ assembly into bundles of protofilaments necessary for the formation of the division Z ring. It is recruited early at mid-cell but it is not essential for cell division.</text>
</comment>
<comment type="subunit">
    <text evidence="8">Homodimer. Interacts with FtsZ.</text>
</comment>
<keyword evidence="6" id="KW-0131">Cell cycle</keyword>
<protein>
    <recommendedName>
        <fullName evidence="2">Cell division protein ZapA</fullName>
    </recommendedName>
    <alternativeName>
        <fullName evidence="9">Z ring-associated protein ZapA</fullName>
    </alternativeName>
</protein>
<sequence length="190" mass="22708">MEKNKKVTITIQGDKYTIKGNYSEEYINKIAKHVDNIMEQLSRSNPFMNKNMIAILCSLNLADQLYKVQENISQLEDKLLENEELSNLKKELEIAKDTAKFHLEKLREVQRKLTKENLELEKYKEMVKNYQNRIKENKLELDSARQTITELQNQVFDNQIEIVKMKKELDEYRQKEKFSKKNFSNQRGKK</sequence>
<evidence type="ECO:0000256" key="8">
    <source>
        <dbReference type="ARBA" id="ARBA00026068"/>
    </source>
</evidence>
<dbReference type="Pfam" id="PF05164">
    <property type="entry name" value="ZapA"/>
    <property type="match status" value="1"/>
</dbReference>
<dbReference type="InterPro" id="IPR053712">
    <property type="entry name" value="Bac_CellDiv_Activator"/>
</dbReference>
<dbReference type="GO" id="GO:0005829">
    <property type="term" value="C:cytosol"/>
    <property type="evidence" value="ECO:0007669"/>
    <property type="project" value="TreeGrafter"/>
</dbReference>
<evidence type="ECO:0000256" key="4">
    <source>
        <dbReference type="ARBA" id="ARBA00022618"/>
    </source>
</evidence>
<keyword evidence="5" id="KW-0717">Septation</keyword>
<reference evidence="11 12" key="1">
    <citation type="submission" date="2017-02" db="EMBL/GenBank/DDBJ databases">
        <authorList>
            <person name="Peterson S.W."/>
        </authorList>
    </citation>
    <scope>NUCLEOTIDE SEQUENCE [LARGE SCALE GENOMIC DNA]</scope>
    <source>
        <strain evidence="11 12">DSM 15102</strain>
    </source>
</reference>
<gene>
    <name evidence="11" type="ORF">SAMN02745973_00311</name>
</gene>
<dbReference type="InterPro" id="IPR007838">
    <property type="entry name" value="Cell_div_ZapA-like"/>
</dbReference>
<evidence type="ECO:0000256" key="9">
    <source>
        <dbReference type="ARBA" id="ARBA00033158"/>
    </source>
</evidence>
<evidence type="ECO:0000256" key="10">
    <source>
        <dbReference type="SAM" id="Coils"/>
    </source>
</evidence>
<organism evidence="11 12">
    <name type="scientific">Garciella nitratireducens DSM 15102</name>
    <dbReference type="NCBI Taxonomy" id="1121911"/>
    <lineage>
        <taxon>Bacteria</taxon>
        <taxon>Bacillati</taxon>
        <taxon>Bacillota</taxon>
        <taxon>Clostridia</taxon>
        <taxon>Eubacteriales</taxon>
        <taxon>Eubacteriaceae</taxon>
        <taxon>Garciella</taxon>
    </lineage>
</organism>
<feature type="coiled-coil region" evidence="10">
    <location>
        <begin position="65"/>
        <end position="182"/>
    </location>
</feature>
<dbReference type="PANTHER" id="PTHR34981">
    <property type="entry name" value="CELL DIVISION PROTEIN ZAPA"/>
    <property type="match status" value="1"/>
</dbReference>
<comment type="subcellular location">
    <subcellularLocation>
        <location evidence="1">Cytoplasm</location>
    </subcellularLocation>
</comment>
<dbReference type="GO" id="GO:0030428">
    <property type="term" value="C:cell septum"/>
    <property type="evidence" value="ECO:0007669"/>
    <property type="project" value="TreeGrafter"/>
</dbReference>
<dbReference type="SUPFAM" id="SSF102829">
    <property type="entry name" value="Cell division protein ZapA-like"/>
    <property type="match status" value="1"/>
</dbReference>